<feature type="compositionally biased region" description="Gly residues" evidence="1">
    <location>
        <begin position="106"/>
        <end position="116"/>
    </location>
</feature>
<dbReference type="KEGG" id="mcos:GM418_10645"/>
<keyword evidence="3" id="KW-1185">Reference proteome</keyword>
<name>A0A6I6JSN9_9BACT</name>
<protein>
    <recommendedName>
        <fullName evidence="4">Glycoside hydrolase</fullName>
    </recommendedName>
</protein>
<dbReference type="AlphaFoldDB" id="A0A6I6JSN9"/>
<dbReference type="EMBL" id="CP046401">
    <property type="protein sequence ID" value="QGY44098.1"/>
    <property type="molecule type" value="Genomic_DNA"/>
</dbReference>
<accession>A0A6I6JSN9</accession>
<dbReference type="Proteomes" id="UP000428260">
    <property type="component" value="Chromosome"/>
</dbReference>
<organism evidence="2 3">
    <name type="scientific">Maribellus comscasis</name>
    <dbReference type="NCBI Taxonomy" id="2681766"/>
    <lineage>
        <taxon>Bacteria</taxon>
        <taxon>Pseudomonadati</taxon>
        <taxon>Bacteroidota</taxon>
        <taxon>Bacteroidia</taxon>
        <taxon>Marinilabiliales</taxon>
        <taxon>Prolixibacteraceae</taxon>
        <taxon>Maribellus</taxon>
    </lineage>
</organism>
<sequence>MKKILLTAIVAFLFVSVGGAAGIDGKWKTSMEGPQGKMEMTFVFKVNGEKLTGTVSTPMGEMKITNGKVSGNDFSFDLKMGDHSMGHTGKLDGKVIKLKVEMPEGGPQGGGGQGGPGGPPEMTLTKVE</sequence>
<proteinExistence type="predicted"/>
<evidence type="ECO:0000313" key="3">
    <source>
        <dbReference type="Proteomes" id="UP000428260"/>
    </source>
</evidence>
<evidence type="ECO:0000313" key="2">
    <source>
        <dbReference type="EMBL" id="QGY44098.1"/>
    </source>
</evidence>
<evidence type="ECO:0000256" key="1">
    <source>
        <dbReference type="SAM" id="MobiDB-lite"/>
    </source>
</evidence>
<dbReference type="RefSeq" id="WP_158865879.1">
    <property type="nucleotide sequence ID" value="NZ_CP046401.1"/>
</dbReference>
<feature type="region of interest" description="Disordered" evidence="1">
    <location>
        <begin position="101"/>
        <end position="128"/>
    </location>
</feature>
<evidence type="ECO:0008006" key="4">
    <source>
        <dbReference type="Google" id="ProtNLM"/>
    </source>
</evidence>
<reference evidence="2 3" key="1">
    <citation type="submission" date="2019-11" db="EMBL/GenBank/DDBJ databases">
        <authorList>
            <person name="Zheng R.K."/>
            <person name="Sun C.M."/>
        </authorList>
    </citation>
    <scope>NUCLEOTIDE SEQUENCE [LARGE SCALE GENOMIC DNA]</scope>
    <source>
        <strain evidence="2 3">WC007</strain>
    </source>
</reference>
<gene>
    <name evidence="2" type="ORF">GM418_10645</name>
</gene>